<organism evidence="1 2">
    <name type="scientific">Solanum commersonii</name>
    <name type="common">Commerson's wild potato</name>
    <name type="synonym">Commerson's nightshade</name>
    <dbReference type="NCBI Taxonomy" id="4109"/>
    <lineage>
        <taxon>Eukaryota</taxon>
        <taxon>Viridiplantae</taxon>
        <taxon>Streptophyta</taxon>
        <taxon>Embryophyta</taxon>
        <taxon>Tracheophyta</taxon>
        <taxon>Spermatophyta</taxon>
        <taxon>Magnoliopsida</taxon>
        <taxon>eudicotyledons</taxon>
        <taxon>Gunneridae</taxon>
        <taxon>Pentapetalae</taxon>
        <taxon>asterids</taxon>
        <taxon>lamiids</taxon>
        <taxon>Solanales</taxon>
        <taxon>Solanaceae</taxon>
        <taxon>Solanoideae</taxon>
        <taxon>Solaneae</taxon>
        <taxon>Solanum</taxon>
    </lineage>
</organism>
<proteinExistence type="predicted"/>
<gene>
    <name evidence="1" type="ORF">H5410_061702</name>
</gene>
<protein>
    <submittedName>
        <fullName evidence="1">Uncharacterized protein</fullName>
    </submittedName>
</protein>
<dbReference type="Proteomes" id="UP000824120">
    <property type="component" value="Chromosome 12"/>
</dbReference>
<dbReference type="PANTHER" id="PTHR33233">
    <property type="entry name" value="ENDONUCLEASE/EXONUCLEASE/PHOSPHATASE"/>
    <property type="match status" value="1"/>
</dbReference>
<dbReference type="PANTHER" id="PTHR33233:SF17">
    <property type="entry name" value="DUF4283 DOMAIN-CONTAINING PROTEIN"/>
    <property type="match status" value="1"/>
</dbReference>
<evidence type="ECO:0000313" key="2">
    <source>
        <dbReference type="Proteomes" id="UP000824120"/>
    </source>
</evidence>
<dbReference type="AlphaFoldDB" id="A0A9J5W9Z8"/>
<accession>A0A9J5W9Z8</accession>
<dbReference type="OrthoDB" id="1939300at2759"/>
<reference evidence="1 2" key="1">
    <citation type="submission" date="2020-09" db="EMBL/GenBank/DDBJ databases">
        <title>De no assembly of potato wild relative species, Solanum commersonii.</title>
        <authorList>
            <person name="Cho K."/>
        </authorList>
    </citation>
    <scope>NUCLEOTIDE SEQUENCE [LARGE SCALE GENOMIC DNA]</scope>
    <source>
        <strain evidence="1">LZ3.2</strain>
        <tissue evidence="1">Leaf</tissue>
    </source>
</reference>
<evidence type="ECO:0000313" key="1">
    <source>
        <dbReference type="EMBL" id="KAG5571936.1"/>
    </source>
</evidence>
<sequence length="198" mass="22547">MPESRLRPEIFGSFLPARFQTIIEDEGDEFDFGSVQLEPYETSSYQAARRLQFLEKDSSSQLTPLEKPAFEGSREVKQGKVLSYIPPSSKEGKIYVSIQQEDLIEQVDYWKSTLIGYVIGDTPYMKIMENFVVASAIGKPLYTDSFTAIMARISYAKVLVETGVSKPLLDSIEMVTPTGSFQQRVEYDWRPKFCTECM</sequence>
<comment type="caution">
    <text evidence="1">The sequence shown here is derived from an EMBL/GenBank/DDBJ whole genome shotgun (WGS) entry which is preliminary data.</text>
</comment>
<dbReference type="EMBL" id="JACXVP010000012">
    <property type="protein sequence ID" value="KAG5571936.1"/>
    <property type="molecule type" value="Genomic_DNA"/>
</dbReference>
<name>A0A9J5W9Z8_SOLCO</name>
<keyword evidence="2" id="KW-1185">Reference proteome</keyword>